<dbReference type="SUPFAM" id="SSF52266">
    <property type="entry name" value="SGNH hydrolase"/>
    <property type="match status" value="1"/>
</dbReference>
<accession>A0A147I6N7</accession>
<feature type="domain" description="SGNH hydrolase-type esterase" evidence="2">
    <location>
        <begin position="123"/>
        <end position="274"/>
    </location>
</feature>
<comment type="caution">
    <text evidence="3">The sequence shown here is derived from an EMBL/GenBank/DDBJ whole genome shotgun (WGS) entry which is preliminary data.</text>
</comment>
<dbReference type="Pfam" id="PF13472">
    <property type="entry name" value="Lipase_GDSL_2"/>
    <property type="match status" value="1"/>
</dbReference>
<dbReference type="PANTHER" id="PTHR30383">
    <property type="entry name" value="THIOESTERASE 1/PROTEASE 1/LYSOPHOSPHOLIPASE L1"/>
    <property type="match status" value="1"/>
</dbReference>
<feature type="compositionally biased region" description="Pro residues" evidence="1">
    <location>
        <begin position="62"/>
        <end position="72"/>
    </location>
</feature>
<dbReference type="InterPro" id="IPR036514">
    <property type="entry name" value="SGNH_hydro_sf"/>
</dbReference>
<evidence type="ECO:0000313" key="3">
    <source>
        <dbReference type="EMBL" id="KTT74619.1"/>
    </source>
</evidence>
<dbReference type="EMBL" id="LDTB01000010">
    <property type="protein sequence ID" value="KTT74619.1"/>
    <property type="molecule type" value="Genomic_DNA"/>
</dbReference>
<reference evidence="3 4" key="1">
    <citation type="journal article" date="2016" name="Front. Microbiol.">
        <title>Genomic Resource of Rice Seed Associated Bacteria.</title>
        <authorList>
            <person name="Midha S."/>
            <person name="Bansal K."/>
            <person name="Sharma S."/>
            <person name="Kumar N."/>
            <person name="Patil P.P."/>
            <person name="Chaudhry V."/>
            <person name="Patil P.B."/>
        </authorList>
    </citation>
    <scope>NUCLEOTIDE SEQUENCE [LARGE SCALE GENOMIC DNA]</scope>
    <source>
        <strain evidence="3 4">NS334</strain>
    </source>
</reference>
<protein>
    <recommendedName>
        <fullName evidence="2">SGNH hydrolase-type esterase domain-containing protein</fullName>
    </recommendedName>
</protein>
<dbReference type="InterPro" id="IPR051532">
    <property type="entry name" value="Ester_Hydrolysis_Enzymes"/>
</dbReference>
<dbReference type="InterPro" id="IPR013830">
    <property type="entry name" value="SGNH_hydro"/>
</dbReference>
<dbReference type="AlphaFoldDB" id="A0A147I6N7"/>
<name>A0A147I6N7_9SPHN</name>
<dbReference type="Gene3D" id="3.40.50.1110">
    <property type="entry name" value="SGNH hydrolase"/>
    <property type="match status" value="1"/>
</dbReference>
<dbReference type="GO" id="GO:0016788">
    <property type="term" value="F:hydrolase activity, acting on ester bonds"/>
    <property type="evidence" value="ECO:0007669"/>
    <property type="project" value="UniProtKB-ARBA"/>
</dbReference>
<gene>
    <name evidence="3" type="ORF">NS334_04305</name>
</gene>
<evidence type="ECO:0000259" key="2">
    <source>
        <dbReference type="Pfam" id="PF13472"/>
    </source>
</evidence>
<dbReference type="CDD" id="cd00229">
    <property type="entry name" value="SGNH_hydrolase"/>
    <property type="match status" value="1"/>
</dbReference>
<organism evidence="3 4">
    <name type="scientific">Sphingomonas endophytica</name>
    <dbReference type="NCBI Taxonomy" id="869719"/>
    <lineage>
        <taxon>Bacteria</taxon>
        <taxon>Pseudomonadati</taxon>
        <taxon>Pseudomonadota</taxon>
        <taxon>Alphaproteobacteria</taxon>
        <taxon>Sphingomonadales</taxon>
        <taxon>Sphingomonadaceae</taxon>
        <taxon>Sphingomonas</taxon>
    </lineage>
</organism>
<feature type="compositionally biased region" description="Low complexity" evidence="1">
    <location>
        <begin position="73"/>
        <end position="94"/>
    </location>
</feature>
<feature type="region of interest" description="Disordered" evidence="1">
    <location>
        <begin position="59"/>
        <end position="94"/>
    </location>
</feature>
<evidence type="ECO:0000256" key="1">
    <source>
        <dbReference type="SAM" id="MobiDB-lite"/>
    </source>
</evidence>
<sequence length="297" mass="29970">MRHGQEAANAVHVRFPYGRQGAKMTGVSMLLLALCACGGGGGGGPATTAAPVTVVPAASTPVPTPTPSPTPSPVSAAPEQTAAPTPSPTSVAPISAGPGPLTVVSEGDSISLMWAGAHTGLYAAAHPSVTYYGNARGGARISDTGGGNGLVQRLPTLVGEKPTVVTLLIGANDLGDGQYPSTQAWLDALWSYVAAVKATGAKVAVGTILPICMPSMPDYDNRHKTRRPVVNAAIRAAVGTKIDAVYDLAADPVMGPDAAACDKTLFKDGLHPTEGADGGQGRIAAIYTRVVDKLLGY</sequence>
<dbReference type="Proteomes" id="UP000074310">
    <property type="component" value="Unassembled WGS sequence"/>
</dbReference>
<dbReference type="PATRIC" id="fig|869719.3.peg.239"/>
<keyword evidence="4" id="KW-1185">Reference proteome</keyword>
<evidence type="ECO:0000313" key="4">
    <source>
        <dbReference type="Proteomes" id="UP000074310"/>
    </source>
</evidence>
<proteinExistence type="predicted"/>